<dbReference type="OrthoDB" id="63267at2759"/>
<accession>A0A9W7G953</accession>
<dbReference type="InterPro" id="IPR008271">
    <property type="entry name" value="Ser/Thr_kinase_AS"/>
</dbReference>
<gene>
    <name evidence="11" type="ORF">TrCOL_g12007</name>
</gene>
<feature type="binding site" evidence="7">
    <location>
        <position position="158"/>
    </location>
    <ligand>
        <name>ATP</name>
        <dbReference type="ChEBI" id="CHEBI:30616"/>
    </ligand>
</feature>
<dbReference type="PROSITE" id="PS00107">
    <property type="entry name" value="PROTEIN_KINASE_ATP"/>
    <property type="match status" value="1"/>
</dbReference>
<sequence length="617" mass="68939">MGDFSMGEFDHKLRSSSVASDHSITLPPPLDTSSSVDPITTSDFEKFRTEASEVPADSEIVDETGAILSVSPRISQIPLPSSPRHPPTLVPMSPPRSDPLPNEAPYIPASPQRYAVLPGSPDFITPRDFSLMSVIGMGAFGKVLQVRLKSTGKVYAMKVISKRLLKKKNFVNDIKGERDIMAKVDCPFVVRMHASFQTREKLFLIMDFLAGGELFYHLGLQGLLLESQCSFYVAEIILALSHLHERSILHRDLKPENILLGSDGHCCLTDFGLAKEFKEETEEGKLRTICGTNEYMAPEMLSRKGYGKPADYWSLGCIVYEMLSGSPPFHSKRGESAKDLNKKILYSRIVMPEGSSAEACRLLKGLLNRDAAKRVGAAKGTMFQVGGVAALKEMEFFKDIDWILLERKMVPPPFDLSVEGDEDLRHFHEEFKTMALPRSVTRMADENWQPKRCKSETFQGFSFRQEDTMVVTGRASAEVESYWGGEEEDGDSESETASVDGAWGGGGNGGNKQQEGGGKERDKVQGSGGKKKRKNKAQREREWREKKEAEEKELREEEERVKKEQEIKEEEERRKITDEKEKEERDKMTQQGSSVSSIGHTNGGKGNGGEDDYIRST</sequence>
<reference evidence="12" key="1">
    <citation type="journal article" date="2023" name="Commun. Biol.">
        <title>Genome analysis of Parmales, the sister group of diatoms, reveals the evolutionary specialization of diatoms from phago-mixotrophs to photoautotrophs.</title>
        <authorList>
            <person name="Ban H."/>
            <person name="Sato S."/>
            <person name="Yoshikawa S."/>
            <person name="Yamada K."/>
            <person name="Nakamura Y."/>
            <person name="Ichinomiya M."/>
            <person name="Sato N."/>
            <person name="Blanc-Mathieu R."/>
            <person name="Endo H."/>
            <person name="Kuwata A."/>
            <person name="Ogata H."/>
        </authorList>
    </citation>
    <scope>NUCLEOTIDE SEQUENCE [LARGE SCALE GENOMIC DNA]</scope>
</reference>
<keyword evidence="3" id="KW-0808">Transferase</keyword>
<evidence type="ECO:0000256" key="4">
    <source>
        <dbReference type="ARBA" id="ARBA00022741"/>
    </source>
</evidence>
<keyword evidence="5" id="KW-0418">Kinase</keyword>
<dbReference type="GO" id="GO:0005524">
    <property type="term" value="F:ATP binding"/>
    <property type="evidence" value="ECO:0007669"/>
    <property type="project" value="UniProtKB-UniRule"/>
</dbReference>
<protein>
    <recommendedName>
        <fullName evidence="13">Non-specific serine/threonine protein kinase</fullName>
    </recommendedName>
</protein>
<dbReference type="EMBL" id="BRYA01000076">
    <property type="protein sequence ID" value="GMI37783.1"/>
    <property type="molecule type" value="Genomic_DNA"/>
</dbReference>
<dbReference type="CDD" id="cd05123">
    <property type="entry name" value="STKc_AGC"/>
    <property type="match status" value="1"/>
</dbReference>
<dbReference type="InterPro" id="IPR000719">
    <property type="entry name" value="Prot_kinase_dom"/>
</dbReference>
<evidence type="ECO:0000259" key="10">
    <source>
        <dbReference type="PROSITE" id="PS51285"/>
    </source>
</evidence>
<keyword evidence="12" id="KW-1185">Reference proteome</keyword>
<dbReference type="PROSITE" id="PS00108">
    <property type="entry name" value="PROTEIN_KINASE_ST"/>
    <property type="match status" value="1"/>
</dbReference>
<dbReference type="PROSITE" id="PS51285">
    <property type="entry name" value="AGC_KINASE_CTER"/>
    <property type="match status" value="1"/>
</dbReference>
<dbReference type="SUPFAM" id="SSF56112">
    <property type="entry name" value="Protein kinase-like (PK-like)"/>
    <property type="match status" value="1"/>
</dbReference>
<evidence type="ECO:0000256" key="3">
    <source>
        <dbReference type="ARBA" id="ARBA00022679"/>
    </source>
</evidence>
<comment type="caution">
    <text evidence="11">The sequence shown here is derived from an EMBL/GenBank/DDBJ whole genome shotgun (WGS) entry which is preliminary data.</text>
</comment>
<keyword evidence="1" id="KW-0723">Serine/threonine-protein kinase</keyword>
<dbReference type="GO" id="GO:0004674">
    <property type="term" value="F:protein serine/threonine kinase activity"/>
    <property type="evidence" value="ECO:0007669"/>
    <property type="project" value="UniProtKB-KW"/>
</dbReference>
<evidence type="ECO:0000256" key="7">
    <source>
        <dbReference type="PROSITE-ProRule" id="PRU10141"/>
    </source>
</evidence>
<evidence type="ECO:0008006" key="13">
    <source>
        <dbReference type="Google" id="ProtNLM"/>
    </source>
</evidence>
<dbReference type="InterPro" id="IPR017441">
    <property type="entry name" value="Protein_kinase_ATP_BS"/>
</dbReference>
<dbReference type="SMART" id="SM00133">
    <property type="entry name" value="S_TK_X"/>
    <property type="match status" value="1"/>
</dbReference>
<feature type="region of interest" description="Disordered" evidence="8">
    <location>
        <begin position="1"/>
        <end position="56"/>
    </location>
</feature>
<organism evidence="11 12">
    <name type="scientific">Triparma columacea</name>
    <dbReference type="NCBI Taxonomy" id="722753"/>
    <lineage>
        <taxon>Eukaryota</taxon>
        <taxon>Sar</taxon>
        <taxon>Stramenopiles</taxon>
        <taxon>Ochrophyta</taxon>
        <taxon>Bolidophyceae</taxon>
        <taxon>Parmales</taxon>
        <taxon>Triparmaceae</taxon>
        <taxon>Triparma</taxon>
    </lineage>
</organism>
<evidence type="ECO:0000313" key="12">
    <source>
        <dbReference type="Proteomes" id="UP001165065"/>
    </source>
</evidence>
<keyword evidence="6 7" id="KW-0067">ATP-binding</keyword>
<dbReference type="Proteomes" id="UP001165065">
    <property type="component" value="Unassembled WGS sequence"/>
</dbReference>
<feature type="region of interest" description="Disordered" evidence="8">
    <location>
        <begin position="478"/>
        <end position="617"/>
    </location>
</feature>
<dbReference type="Gene3D" id="3.30.200.20">
    <property type="entry name" value="Phosphorylase Kinase, domain 1"/>
    <property type="match status" value="1"/>
</dbReference>
<dbReference type="PROSITE" id="PS50011">
    <property type="entry name" value="PROTEIN_KINASE_DOM"/>
    <property type="match status" value="1"/>
</dbReference>
<dbReference type="InterPro" id="IPR011009">
    <property type="entry name" value="Kinase-like_dom_sf"/>
</dbReference>
<dbReference type="SMART" id="SM00220">
    <property type="entry name" value="S_TKc"/>
    <property type="match status" value="1"/>
</dbReference>
<feature type="compositionally biased region" description="Acidic residues" evidence="8">
    <location>
        <begin position="485"/>
        <end position="494"/>
    </location>
</feature>
<dbReference type="FunFam" id="1.10.510.10:FF:000048">
    <property type="entry name" value="Protein kinase C"/>
    <property type="match status" value="1"/>
</dbReference>
<dbReference type="InterPro" id="IPR000961">
    <property type="entry name" value="AGC-kinase_C"/>
</dbReference>
<proteinExistence type="predicted"/>
<name>A0A9W7G953_9STRA</name>
<keyword evidence="4 7" id="KW-0547">Nucleotide-binding</keyword>
<dbReference type="PANTHER" id="PTHR24351">
    <property type="entry name" value="RIBOSOMAL PROTEIN S6 KINASE"/>
    <property type="match status" value="1"/>
</dbReference>
<evidence type="ECO:0000256" key="5">
    <source>
        <dbReference type="ARBA" id="ARBA00022777"/>
    </source>
</evidence>
<feature type="compositionally biased region" description="Basic and acidic residues" evidence="8">
    <location>
        <begin position="537"/>
        <end position="588"/>
    </location>
</feature>
<feature type="compositionally biased region" description="Polar residues" evidence="8">
    <location>
        <begin position="31"/>
        <end position="42"/>
    </location>
</feature>
<feature type="domain" description="Protein kinase" evidence="9">
    <location>
        <begin position="129"/>
        <end position="397"/>
    </location>
</feature>
<feature type="domain" description="AGC-kinase C-terminal" evidence="10">
    <location>
        <begin position="398"/>
        <end position="473"/>
    </location>
</feature>
<evidence type="ECO:0000259" key="9">
    <source>
        <dbReference type="PROSITE" id="PS50011"/>
    </source>
</evidence>
<evidence type="ECO:0000313" key="11">
    <source>
        <dbReference type="EMBL" id="GMI37783.1"/>
    </source>
</evidence>
<dbReference type="Pfam" id="PF00069">
    <property type="entry name" value="Pkinase"/>
    <property type="match status" value="1"/>
</dbReference>
<dbReference type="Gene3D" id="1.10.510.10">
    <property type="entry name" value="Transferase(Phosphotransferase) domain 1"/>
    <property type="match status" value="1"/>
</dbReference>
<evidence type="ECO:0000256" key="6">
    <source>
        <dbReference type="ARBA" id="ARBA00022840"/>
    </source>
</evidence>
<evidence type="ECO:0000256" key="2">
    <source>
        <dbReference type="ARBA" id="ARBA00022553"/>
    </source>
</evidence>
<evidence type="ECO:0000256" key="1">
    <source>
        <dbReference type="ARBA" id="ARBA00022527"/>
    </source>
</evidence>
<dbReference type="InterPro" id="IPR045270">
    <property type="entry name" value="STKc_AGC"/>
</dbReference>
<evidence type="ECO:0000256" key="8">
    <source>
        <dbReference type="SAM" id="MobiDB-lite"/>
    </source>
</evidence>
<feature type="compositionally biased region" description="Polar residues" evidence="8">
    <location>
        <begin position="589"/>
        <end position="598"/>
    </location>
</feature>
<dbReference type="AlphaFoldDB" id="A0A9W7G953"/>
<keyword evidence="2" id="KW-0597">Phosphoprotein</keyword>